<comment type="caution">
    <text evidence="3">The sequence shown here is derived from an EMBL/GenBank/DDBJ whole genome shotgun (WGS) entry which is preliminary data.</text>
</comment>
<dbReference type="InterPro" id="IPR038717">
    <property type="entry name" value="Tc1-like_DDE_dom"/>
</dbReference>
<keyword evidence="4" id="KW-1185">Reference proteome</keyword>
<feature type="region of interest" description="Disordered" evidence="1">
    <location>
        <begin position="107"/>
        <end position="126"/>
    </location>
</feature>
<name>A0A367K144_RHIAZ</name>
<feature type="region of interest" description="Disordered" evidence="1">
    <location>
        <begin position="61"/>
        <end position="80"/>
    </location>
</feature>
<dbReference type="AlphaFoldDB" id="A0A367K144"/>
<dbReference type="InterPro" id="IPR036397">
    <property type="entry name" value="RNaseH_sf"/>
</dbReference>
<feature type="compositionally biased region" description="Low complexity" evidence="1">
    <location>
        <begin position="116"/>
        <end position="126"/>
    </location>
</feature>
<feature type="compositionally biased region" description="Acidic residues" evidence="1">
    <location>
        <begin position="63"/>
        <end position="73"/>
    </location>
</feature>
<protein>
    <recommendedName>
        <fullName evidence="2">Tc1-like transposase DDE domain-containing protein</fullName>
    </recommendedName>
</protein>
<reference evidence="3 4" key="1">
    <citation type="journal article" date="2018" name="G3 (Bethesda)">
        <title>Phylogenetic and Phylogenomic Definition of Rhizopus Species.</title>
        <authorList>
            <person name="Gryganskyi A.P."/>
            <person name="Golan J."/>
            <person name="Dolatabadi S."/>
            <person name="Mondo S."/>
            <person name="Robb S."/>
            <person name="Idnurm A."/>
            <person name="Muszewska A."/>
            <person name="Steczkiewicz K."/>
            <person name="Masonjones S."/>
            <person name="Liao H.L."/>
            <person name="Gajdeczka M.T."/>
            <person name="Anike F."/>
            <person name="Vuek A."/>
            <person name="Anishchenko I.M."/>
            <person name="Voigt K."/>
            <person name="de Hoog G.S."/>
            <person name="Smith M.E."/>
            <person name="Heitman J."/>
            <person name="Vilgalys R."/>
            <person name="Stajich J.E."/>
        </authorList>
    </citation>
    <scope>NUCLEOTIDE SEQUENCE [LARGE SCALE GENOMIC DNA]</scope>
    <source>
        <strain evidence="3 4">CBS 357.93</strain>
    </source>
</reference>
<dbReference type="STRING" id="86630.A0A367K144"/>
<evidence type="ECO:0000313" key="4">
    <source>
        <dbReference type="Proteomes" id="UP000252139"/>
    </source>
</evidence>
<dbReference type="Gene3D" id="3.30.420.10">
    <property type="entry name" value="Ribonuclease H-like superfamily/Ribonuclease H"/>
    <property type="match status" value="1"/>
</dbReference>
<dbReference type="OrthoDB" id="2287621at2759"/>
<dbReference type="EMBL" id="PJQL01000449">
    <property type="protein sequence ID" value="RCH95611.1"/>
    <property type="molecule type" value="Genomic_DNA"/>
</dbReference>
<proteinExistence type="predicted"/>
<sequence>MRRTTAKLKKFPTRASAKFQAIHKKIKALRDVDAQYEVNFITTLGKYAKSASISLEKYKELGSENEEDDEEQEIDKQEHGGSEQAMHYLFNQLRVVAKNRILEEEPATEYVDDNNESSAQDSSESISKGTTTAHFIKFMNVLLDILNLNEYLKESYLVMDNCTIHKSKPMMRKIKSRGYKLMHLLPYSPELNLIEQFWAILKEN</sequence>
<dbReference type="Proteomes" id="UP000252139">
    <property type="component" value="Unassembled WGS sequence"/>
</dbReference>
<gene>
    <name evidence="3" type="ORF">CU097_013202</name>
</gene>
<evidence type="ECO:0000313" key="3">
    <source>
        <dbReference type="EMBL" id="RCH95611.1"/>
    </source>
</evidence>
<dbReference type="Pfam" id="PF13358">
    <property type="entry name" value="DDE_3"/>
    <property type="match status" value="1"/>
</dbReference>
<feature type="domain" description="Tc1-like transposase DDE" evidence="2">
    <location>
        <begin position="128"/>
        <end position="203"/>
    </location>
</feature>
<accession>A0A367K144</accession>
<evidence type="ECO:0000256" key="1">
    <source>
        <dbReference type="SAM" id="MobiDB-lite"/>
    </source>
</evidence>
<evidence type="ECO:0000259" key="2">
    <source>
        <dbReference type="Pfam" id="PF13358"/>
    </source>
</evidence>
<dbReference type="GO" id="GO:0003676">
    <property type="term" value="F:nucleic acid binding"/>
    <property type="evidence" value="ECO:0007669"/>
    <property type="project" value="InterPro"/>
</dbReference>
<organism evidence="3 4">
    <name type="scientific">Rhizopus azygosporus</name>
    <name type="common">Rhizopus microsporus var. azygosporus</name>
    <dbReference type="NCBI Taxonomy" id="86630"/>
    <lineage>
        <taxon>Eukaryota</taxon>
        <taxon>Fungi</taxon>
        <taxon>Fungi incertae sedis</taxon>
        <taxon>Mucoromycota</taxon>
        <taxon>Mucoromycotina</taxon>
        <taxon>Mucoromycetes</taxon>
        <taxon>Mucorales</taxon>
        <taxon>Mucorineae</taxon>
        <taxon>Rhizopodaceae</taxon>
        <taxon>Rhizopus</taxon>
    </lineage>
</organism>